<reference evidence="5" key="1">
    <citation type="submission" date="2018-05" db="EMBL/GenBank/DDBJ databases">
        <title>Effector identification in a new, highly contiguous assembly of the strawberry crown rot pathogen Phytophthora cactorum.</title>
        <authorList>
            <person name="Armitage A.D."/>
            <person name="Nellist C.F."/>
            <person name="Bates H."/>
            <person name="Vickerstaff R.J."/>
            <person name="Harrison R.J."/>
        </authorList>
    </citation>
    <scope>NUCLEOTIDE SEQUENCE</scope>
    <source>
        <strain evidence="2">15-7</strain>
        <strain evidence="3">4032</strain>
        <strain evidence="4">4040</strain>
        <strain evidence="5">P421</strain>
    </source>
</reference>
<dbReference type="EMBL" id="RCMG01000325">
    <property type="protein sequence ID" value="KAG2856621.1"/>
    <property type="molecule type" value="Genomic_DNA"/>
</dbReference>
<dbReference type="Proteomes" id="UP000736787">
    <property type="component" value="Unassembled WGS sequence"/>
</dbReference>
<proteinExistence type="predicted"/>
<evidence type="ECO:0000259" key="1">
    <source>
        <dbReference type="Pfam" id="PF22936"/>
    </source>
</evidence>
<dbReference type="EMBL" id="RCMI01000295">
    <property type="protein sequence ID" value="KAG2919354.1"/>
    <property type="molecule type" value="Genomic_DNA"/>
</dbReference>
<dbReference type="VEuPathDB" id="FungiDB:PC110_g12048"/>
<evidence type="ECO:0000313" key="5">
    <source>
        <dbReference type="EMBL" id="KAG3220272.1"/>
    </source>
</evidence>
<dbReference type="EMBL" id="RCMV01000271">
    <property type="protein sequence ID" value="KAG3220272.1"/>
    <property type="molecule type" value="Genomic_DNA"/>
</dbReference>
<evidence type="ECO:0000313" key="4">
    <source>
        <dbReference type="EMBL" id="KAG2937716.1"/>
    </source>
</evidence>
<dbReference type="Proteomes" id="UP000760860">
    <property type="component" value="Unassembled WGS sequence"/>
</dbReference>
<evidence type="ECO:0000313" key="2">
    <source>
        <dbReference type="EMBL" id="KAG2856621.1"/>
    </source>
</evidence>
<dbReference type="AlphaFoldDB" id="A0A8T1IAT9"/>
<comment type="caution">
    <text evidence="5">The sequence shown here is derived from an EMBL/GenBank/DDBJ whole genome shotgun (WGS) entry which is preliminary data.</text>
</comment>
<dbReference type="Pfam" id="PF22936">
    <property type="entry name" value="Pol_BBD"/>
    <property type="match status" value="1"/>
</dbReference>
<evidence type="ECO:0000313" key="6">
    <source>
        <dbReference type="Proteomes" id="UP000760860"/>
    </source>
</evidence>
<dbReference type="EMBL" id="RCMK01000302">
    <property type="protein sequence ID" value="KAG2937716.1"/>
    <property type="molecule type" value="Genomic_DNA"/>
</dbReference>
<sequence>MCEQPNGEPLNISKKGTLTLTVSASGTEQVLNFTDVYYAKGVVHNLISYGKLDEKGYALSFKGGRRVVTAKDGGRVVFDVDL</sequence>
<accession>A0A8T1IAT9</accession>
<dbReference type="Proteomes" id="UP000774804">
    <property type="component" value="Unassembled WGS sequence"/>
</dbReference>
<dbReference type="InterPro" id="IPR054722">
    <property type="entry name" value="PolX-like_BBD"/>
</dbReference>
<dbReference type="Proteomes" id="UP000735874">
    <property type="component" value="Unassembled WGS sequence"/>
</dbReference>
<name>A0A8T1IAT9_9STRA</name>
<gene>
    <name evidence="2" type="ORF">PC113_g11417</name>
    <name evidence="3" type="ORF">PC115_g10177</name>
    <name evidence="4" type="ORF">PC117_g11576</name>
    <name evidence="5" type="ORF">PC129_g8958</name>
</gene>
<evidence type="ECO:0000313" key="3">
    <source>
        <dbReference type="EMBL" id="KAG2919354.1"/>
    </source>
</evidence>
<organism evidence="5 6">
    <name type="scientific">Phytophthora cactorum</name>
    <dbReference type="NCBI Taxonomy" id="29920"/>
    <lineage>
        <taxon>Eukaryota</taxon>
        <taxon>Sar</taxon>
        <taxon>Stramenopiles</taxon>
        <taxon>Oomycota</taxon>
        <taxon>Peronosporomycetes</taxon>
        <taxon>Peronosporales</taxon>
        <taxon>Peronosporaceae</taxon>
        <taxon>Phytophthora</taxon>
    </lineage>
</organism>
<protein>
    <recommendedName>
        <fullName evidence="1">Retrovirus-related Pol polyprotein from transposon TNT 1-94-like beta-barrel domain-containing protein</fullName>
    </recommendedName>
</protein>
<feature type="domain" description="Retrovirus-related Pol polyprotein from transposon TNT 1-94-like beta-barrel" evidence="1">
    <location>
        <begin position="6"/>
        <end position="57"/>
    </location>
</feature>